<dbReference type="GO" id="GO:0006269">
    <property type="term" value="P:DNA replication, synthesis of primer"/>
    <property type="evidence" value="ECO:0007669"/>
    <property type="project" value="UniProtKB-UniRule"/>
</dbReference>
<dbReference type="Gene3D" id="3.90.580.10">
    <property type="entry name" value="Zinc finger, CHC2-type domain"/>
    <property type="match status" value="1"/>
</dbReference>
<keyword evidence="8 12" id="KW-0862">Zinc</keyword>
<dbReference type="AlphaFoldDB" id="I7LIP8"/>
<keyword evidence="18" id="KW-1185">Reference proteome</keyword>
<evidence type="ECO:0000256" key="5">
    <source>
        <dbReference type="ARBA" id="ARBA00022705"/>
    </source>
</evidence>
<keyword evidence="6 12" id="KW-0479">Metal-binding</keyword>
<comment type="function">
    <text evidence="12 13">RNA polymerase that catalyzes the synthesis of short RNA molecules used as primers for DNA polymerase during DNA replication.</text>
</comment>
<dbReference type="GO" id="GO:0000428">
    <property type="term" value="C:DNA-directed RNA polymerase complex"/>
    <property type="evidence" value="ECO:0007669"/>
    <property type="project" value="UniProtKB-KW"/>
</dbReference>
<evidence type="ECO:0000256" key="4">
    <source>
        <dbReference type="ARBA" id="ARBA00022695"/>
    </source>
</evidence>
<evidence type="ECO:0000256" key="6">
    <source>
        <dbReference type="ARBA" id="ARBA00022723"/>
    </source>
</evidence>
<keyword evidence="1 12" id="KW-0240">DNA-directed RNA polymerase</keyword>
<comment type="domain">
    <text evidence="12">Contains an N-terminal zinc-binding domain, a central core domain that contains the primase activity, and a C-terminal DnaB-binding domain.</text>
</comment>
<evidence type="ECO:0000256" key="1">
    <source>
        <dbReference type="ARBA" id="ARBA00022478"/>
    </source>
</evidence>
<dbReference type="GO" id="GO:0003899">
    <property type="term" value="F:DNA-directed RNA polymerase activity"/>
    <property type="evidence" value="ECO:0007669"/>
    <property type="project" value="UniProtKB-UniRule"/>
</dbReference>
<comment type="catalytic activity">
    <reaction evidence="12">
        <text>ssDNA + n NTP = ssDNA/pppN(pN)n-1 hybrid + (n-1) diphosphate.</text>
        <dbReference type="EC" id="2.7.7.101"/>
    </reaction>
</comment>
<evidence type="ECO:0000256" key="11">
    <source>
        <dbReference type="ARBA" id="ARBA00023163"/>
    </source>
</evidence>
<evidence type="ECO:0000256" key="2">
    <source>
        <dbReference type="ARBA" id="ARBA00022515"/>
    </source>
</evidence>
<evidence type="ECO:0000256" key="10">
    <source>
        <dbReference type="ARBA" id="ARBA00023125"/>
    </source>
</evidence>
<dbReference type="InterPro" id="IPR019475">
    <property type="entry name" value="DNA_primase_DnaB-bd"/>
</dbReference>
<name>I7LIP8_9CLOT</name>
<dbReference type="InterPro" id="IPR037068">
    <property type="entry name" value="DNA_primase_core_N_sf"/>
</dbReference>
<dbReference type="InterPro" id="IPR006295">
    <property type="entry name" value="DNA_primase_DnaG"/>
</dbReference>
<keyword evidence="15" id="KW-0175">Coiled coil</keyword>
<dbReference type="EMBL" id="CAKP01000062">
    <property type="protein sequence ID" value="CCJ33127.1"/>
    <property type="molecule type" value="Genomic_DNA"/>
</dbReference>
<evidence type="ECO:0000259" key="16">
    <source>
        <dbReference type="PROSITE" id="PS50880"/>
    </source>
</evidence>
<dbReference type="InterPro" id="IPR002694">
    <property type="entry name" value="Znf_CHC2"/>
</dbReference>
<evidence type="ECO:0000256" key="7">
    <source>
        <dbReference type="ARBA" id="ARBA00022771"/>
    </source>
</evidence>
<keyword evidence="2 12" id="KW-0639">Primosome</keyword>
<dbReference type="Pfam" id="PF10410">
    <property type="entry name" value="DnaB_bind"/>
    <property type="match status" value="1"/>
</dbReference>
<accession>I7LIP8</accession>
<keyword evidence="10 12" id="KW-0238">DNA-binding</keyword>
<keyword evidence="3 12" id="KW-0808">Transferase</keyword>
<evidence type="ECO:0000256" key="8">
    <source>
        <dbReference type="ARBA" id="ARBA00022833"/>
    </source>
</evidence>
<dbReference type="GO" id="GO:0003677">
    <property type="term" value="F:DNA binding"/>
    <property type="evidence" value="ECO:0007669"/>
    <property type="project" value="UniProtKB-KW"/>
</dbReference>
<dbReference type="HAMAP" id="MF_00974">
    <property type="entry name" value="DNA_primase_DnaG"/>
    <property type="match status" value="1"/>
</dbReference>
<dbReference type="Proteomes" id="UP000007652">
    <property type="component" value="Unassembled WGS sequence"/>
</dbReference>
<evidence type="ECO:0000256" key="3">
    <source>
        <dbReference type="ARBA" id="ARBA00022679"/>
    </source>
</evidence>
<reference evidence="17 18" key="1">
    <citation type="journal article" date="2011" name="J. Bacteriol.">
        <title>Draft genome sequence of Caloramator australicus strain RC3T, a thermoanaerobe from the Great Artesian Basin of Australia.</title>
        <authorList>
            <person name="Ogg C.D."/>
            <person name="Patel B.K.C."/>
        </authorList>
    </citation>
    <scope>NUCLEOTIDE SEQUENCE [LARGE SCALE GENOMIC DNA]</scope>
    <source>
        <strain evidence="17 18">RC3</strain>
    </source>
</reference>
<evidence type="ECO:0000256" key="15">
    <source>
        <dbReference type="SAM" id="Coils"/>
    </source>
</evidence>
<dbReference type="Pfam" id="PF08275">
    <property type="entry name" value="DNAG_N"/>
    <property type="match status" value="1"/>
</dbReference>
<sequence length="582" mass="66963">MRIPEQVIDNIMQKNDIVDVISEYVSLKRVGRNFMGVCPFHNDKGPSLSVSPDKQLFHCFGCGAAGNVVGFIMKIRNLDYIDAIRFLADRVNITLDTSSNKDTEIEKIYEINIQAARFFYNNLKQNSEKIKYLLNRGLDIKTIQKFGLGYSIDSYDGLINFFKKKGYDEKLLIKAGLVSQKENRIYDRFRNRIMFPVFDHKGRVIGFGGRVLDDSKPKYLNSPETPVFKKGTNLYALNFVLKKGTPDALILVEGYMDCIKLHQHGIENTVATLGTALTKEQARLIKRYCNTVYLCYDSDAAGRTATLRGIEVLHSEGLNVKIINIPRGKDPDEYINTFGVGEFKKLIEKSLPAIEHLIYASKENKNLDDPRDRSNFIKEVIDILKILNNEVEVHSYAAKIYELTGISIEVILDQLNKVKNTKTNNWNNNYGNRNNNIGGNTFMEPGYKKAERKLLMLILKDDDIKEYILQKVNREDFITPSYKKVATLILENGLKEVNDIIKHFEEQNEIQDVALIFAEEDLTEMDFETVEGLIRTLKRAKIERQIENIKLKIKEKERSNDFNDLLNLTRQLEELKRQLSLL</sequence>
<dbReference type="InterPro" id="IPR006171">
    <property type="entry name" value="TOPRIM_dom"/>
</dbReference>
<proteinExistence type="inferred from homology"/>
<keyword evidence="5 12" id="KW-0235">DNA replication</keyword>
<organism evidence="17 18">
    <name type="scientific">Caloramator australicus RC3</name>
    <dbReference type="NCBI Taxonomy" id="857293"/>
    <lineage>
        <taxon>Bacteria</taxon>
        <taxon>Bacillati</taxon>
        <taxon>Bacillota</taxon>
        <taxon>Clostridia</taxon>
        <taxon>Eubacteriales</taxon>
        <taxon>Clostridiaceae</taxon>
        <taxon>Caloramator</taxon>
    </lineage>
</organism>
<keyword evidence="4 12" id="KW-0548">Nucleotidyltransferase</keyword>
<keyword evidence="9" id="KW-0460">Magnesium</keyword>
<evidence type="ECO:0000313" key="17">
    <source>
        <dbReference type="EMBL" id="CCJ33127.1"/>
    </source>
</evidence>
<keyword evidence="7 12" id="KW-0863">Zinc-finger</keyword>
<dbReference type="Gene3D" id="3.40.1360.10">
    <property type="match status" value="1"/>
</dbReference>
<dbReference type="FunFam" id="3.90.580.10:FF:000001">
    <property type="entry name" value="DNA primase"/>
    <property type="match status" value="1"/>
</dbReference>
<protein>
    <recommendedName>
        <fullName evidence="12 13">DNA primase</fullName>
        <ecNumber evidence="12">2.7.7.101</ecNumber>
    </recommendedName>
</protein>
<dbReference type="SUPFAM" id="SSF56731">
    <property type="entry name" value="DNA primase core"/>
    <property type="match status" value="1"/>
</dbReference>
<comment type="cofactor">
    <cofactor evidence="12 13 14">
        <name>Zn(2+)</name>
        <dbReference type="ChEBI" id="CHEBI:29105"/>
    </cofactor>
    <text evidence="12 13 14">Binds 1 zinc ion per monomer.</text>
</comment>
<dbReference type="GO" id="GO:0008270">
    <property type="term" value="F:zinc ion binding"/>
    <property type="evidence" value="ECO:0007669"/>
    <property type="project" value="UniProtKB-UniRule"/>
</dbReference>
<dbReference type="Gene3D" id="1.10.860.10">
    <property type="entry name" value="DNAb Helicase, Chain A"/>
    <property type="match status" value="1"/>
</dbReference>
<dbReference type="FunFam" id="3.40.1360.10:FF:000002">
    <property type="entry name" value="DNA primase"/>
    <property type="match status" value="1"/>
</dbReference>
<dbReference type="PIRSF" id="PIRSF002811">
    <property type="entry name" value="DnaG"/>
    <property type="match status" value="1"/>
</dbReference>
<dbReference type="SUPFAM" id="SSF57783">
    <property type="entry name" value="Zinc beta-ribbon"/>
    <property type="match status" value="1"/>
</dbReference>
<evidence type="ECO:0000256" key="14">
    <source>
        <dbReference type="PIRSR" id="PIRSR002811-1"/>
    </source>
</evidence>
<dbReference type="eggNOG" id="COG0358">
    <property type="taxonomic scope" value="Bacteria"/>
</dbReference>
<gene>
    <name evidence="12" type="primary">dnaG</name>
    <name evidence="17" type="ORF">CAAU_1043</name>
</gene>
<dbReference type="Pfam" id="PF13155">
    <property type="entry name" value="Toprim_2"/>
    <property type="match status" value="1"/>
</dbReference>
<dbReference type="PROSITE" id="PS50880">
    <property type="entry name" value="TOPRIM"/>
    <property type="match status" value="1"/>
</dbReference>
<comment type="subunit">
    <text evidence="12">Monomer. Interacts with DnaB.</text>
</comment>
<comment type="similarity">
    <text evidence="12 13">Belongs to the DnaG primase family.</text>
</comment>
<dbReference type="EC" id="2.7.7.101" evidence="12"/>
<dbReference type="PANTHER" id="PTHR30313">
    <property type="entry name" value="DNA PRIMASE"/>
    <property type="match status" value="1"/>
</dbReference>
<dbReference type="NCBIfam" id="TIGR01391">
    <property type="entry name" value="dnaG"/>
    <property type="match status" value="1"/>
</dbReference>
<feature type="zinc finger region" description="CHC2-type" evidence="12 14">
    <location>
        <begin position="38"/>
        <end position="62"/>
    </location>
</feature>
<dbReference type="PANTHER" id="PTHR30313:SF2">
    <property type="entry name" value="DNA PRIMASE"/>
    <property type="match status" value="1"/>
</dbReference>
<evidence type="ECO:0000313" key="18">
    <source>
        <dbReference type="Proteomes" id="UP000007652"/>
    </source>
</evidence>
<dbReference type="InterPro" id="IPR036977">
    <property type="entry name" value="DNA_primase_Znf_CHC2"/>
</dbReference>
<feature type="coiled-coil region" evidence="15">
    <location>
        <begin position="537"/>
        <end position="578"/>
    </location>
</feature>
<dbReference type="Pfam" id="PF01807">
    <property type="entry name" value="Zn_ribbon_DnaG"/>
    <property type="match status" value="1"/>
</dbReference>
<dbReference type="GO" id="GO:0005737">
    <property type="term" value="C:cytoplasm"/>
    <property type="evidence" value="ECO:0007669"/>
    <property type="project" value="TreeGrafter"/>
</dbReference>
<dbReference type="STRING" id="857293.CAAU_1043"/>
<dbReference type="InterPro" id="IPR016136">
    <property type="entry name" value="DNA_helicase_N/primase_C"/>
</dbReference>
<evidence type="ECO:0000256" key="9">
    <source>
        <dbReference type="ARBA" id="ARBA00022842"/>
    </source>
</evidence>
<evidence type="ECO:0000256" key="12">
    <source>
        <dbReference type="HAMAP-Rule" id="MF_00974"/>
    </source>
</evidence>
<dbReference type="InterPro" id="IPR030846">
    <property type="entry name" value="DnaG_bac"/>
</dbReference>
<feature type="domain" description="Toprim" evidence="16">
    <location>
        <begin position="247"/>
        <end position="328"/>
    </location>
</feature>
<dbReference type="Gene3D" id="3.90.980.10">
    <property type="entry name" value="DNA primase, catalytic core, N-terminal domain"/>
    <property type="match status" value="1"/>
</dbReference>
<dbReference type="InterPro" id="IPR013264">
    <property type="entry name" value="DNAG_N"/>
</dbReference>
<dbReference type="GO" id="GO:1990077">
    <property type="term" value="C:primosome complex"/>
    <property type="evidence" value="ECO:0007669"/>
    <property type="project" value="UniProtKB-KW"/>
</dbReference>
<dbReference type="SMART" id="SM00400">
    <property type="entry name" value="ZnF_CHCC"/>
    <property type="match status" value="1"/>
</dbReference>
<dbReference type="FunFam" id="3.90.980.10:FF:000001">
    <property type="entry name" value="DNA primase"/>
    <property type="match status" value="1"/>
</dbReference>
<dbReference type="CDD" id="cd03364">
    <property type="entry name" value="TOPRIM_DnaG_primases"/>
    <property type="match status" value="1"/>
</dbReference>
<dbReference type="RefSeq" id="WP_008908399.1">
    <property type="nucleotide sequence ID" value="NZ_CAKP01000062.1"/>
</dbReference>
<dbReference type="InterPro" id="IPR050219">
    <property type="entry name" value="DnaG_primase"/>
</dbReference>
<keyword evidence="11 12" id="KW-0804">Transcription</keyword>
<comment type="caution">
    <text evidence="17">The sequence shown here is derived from an EMBL/GenBank/DDBJ whole genome shotgun (WGS) entry which is preliminary data.</text>
</comment>
<dbReference type="InterPro" id="IPR034151">
    <property type="entry name" value="TOPRIM_DnaG_bac"/>
</dbReference>
<evidence type="ECO:0000256" key="13">
    <source>
        <dbReference type="PIRNR" id="PIRNR002811"/>
    </source>
</evidence>
<dbReference type="SMART" id="SM00493">
    <property type="entry name" value="TOPRIM"/>
    <property type="match status" value="1"/>
</dbReference>